<dbReference type="STRING" id="1329250.WOSG25_050330"/>
<proteinExistence type="predicted"/>
<reference evidence="2" key="1">
    <citation type="journal article" date="2014" name="Genome Announc.">
        <title>Draft genome sequence of Weissella oryzae SG25T, isolated from fermented rice grains.</title>
        <authorList>
            <person name="Tanizawa Y."/>
            <person name="Fujisawa T."/>
            <person name="Mochizuki T."/>
            <person name="Kaminuma E."/>
            <person name="Suzuki Y."/>
            <person name="Nakamura Y."/>
            <person name="Tohno M."/>
        </authorList>
    </citation>
    <scope>NUCLEOTIDE SEQUENCE [LARGE SCALE GENOMIC DNA]</scope>
    <source>
        <strain evidence="2">DSM 25784 / JCM 18191 / LMG 30913 / SG25</strain>
    </source>
</reference>
<dbReference type="OrthoDB" id="9898070at2"/>
<organism evidence="1 2">
    <name type="scientific">Weissella oryzae (strain DSM 25784 / JCM 18191 / LMG 30913 / SG25)</name>
    <dbReference type="NCBI Taxonomy" id="1329250"/>
    <lineage>
        <taxon>Bacteria</taxon>
        <taxon>Bacillati</taxon>
        <taxon>Bacillota</taxon>
        <taxon>Bacilli</taxon>
        <taxon>Lactobacillales</taxon>
        <taxon>Lactobacillaceae</taxon>
        <taxon>Weissella</taxon>
    </lineage>
</organism>
<evidence type="ECO:0000313" key="1">
    <source>
        <dbReference type="EMBL" id="GAK30761.1"/>
    </source>
</evidence>
<dbReference type="EMBL" id="DF820488">
    <property type="protein sequence ID" value="GAK30761.1"/>
    <property type="molecule type" value="Genomic_DNA"/>
</dbReference>
<accession>A0A069D0C0</accession>
<keyword evidence="2" id="KW-1185">Reference proteome</keyword>
<gene>
    <name evidence="1" type="ORF">WOSG25_050330</name>
</gene>
<dbReference type="AlphaFoldDB" id="A0A069D0C0"/>
<dbReference type="Proteomes" id="UP000030643">
    <property type="component" value="Unassembled WGS sequence"/>
</dbReference>
<evidence type="ECO:0000313" key="2">
    <source>
        <dbReference type="Proteomes" id="UP000030643"/>
    </source>
</evidence>
<name>A0A069D0C0_WEIOS</name>
<sequence>MNEGICYRYCGIEHLISVQENGDFIFTLIAPDGGEVIGIANPYTLPPNIPNMLDPMEIESIQQVDNNYSIINFKVDNDLGFKQQNKVIMKWEQYKQRLQKLAFVGVSTISDGGVI</sequence>
<dbReference type="RefSeq" id="WP_027698843.1">
    <property type="nucleotide sequence ID" value="NZ_DF820488.1"/>
</dbReference>
<protein>
    <submittedName>
        <fullName evidence="1">Uncharacterized protein</fullName>
    </submittedName>
</protein>